<keyword evidence="2" id="KW-1185">Reference proteome</keyword>
<accession>A0AAV3QLB7</accession>
<reference evidence="1 2" key="1">
    <citation type="submission" date="2024-01" db="EMBL/GenBank/DDBJ databases">
        <title>The complete chloroplast genome sequence of Lithospermum erythrorhizon: insights into the phylogenetic relationship among Boraginaceae species and the maternal lineages of purple gromwells.</title>
        <authorList>
            <person name="Okada T."/>
            <person name="Watanabe K."/>
        </authorList>
    </citation>
    <scope>NUCLEOTIDE SEQUENCE [LARGE SCALE GENOMIC DNA]</scope>
</reference>
<name>A0AAV3QLB7_LITER</name>
<comment type="caution">
    <text evidence="1">The sequence shown here is derived from an EMBL/GenBank/DDBJ whole genome shotgun (WGS) entry which is preliminary data.</text>
</comment>
<sequence>MLRAKQLGNLSQSARSFFFSGSRCNTPDGSSCTCTEDETCISRRPQTRDEIQKPRSSSTIVSKASAVGSVVPAGGGKTVSLQEVDSVEHCFQATGYIELSLTVQSGM</sequence>
<dbReference type="AlphaFoldDB" id="A0AAV3QLB7"/>
<proteinExistence type="predicted"/>
<organism evidence="1 2">
    <name type="scientific">Lithospermum erythrorhizon</name>
    <name type="common">Purple gromwell</name>
    <name type="synonym">Lithospermum officinale var. erythrorhizon</name>
    <dbReference type="NCBI Taxonomy" id="34254"/>
    <lineage>
        <taxon>Eukaryota</taxon>
        <taxon>Viridiplantae</taxon>
        <taxon>Streptophyta</taxon>
        <taxon>Embryophyta</taxon>
        <taxon>Tracheophyta</taxon>
        <taxon>Spermatophyta</taxon>
        <taxon>Magnoliopsida</taxon>
        <taxon>eudicotyledons</taxon>
        <taxon>Gunneridae</taxon>
        <taxon>Pentapetalae</taxon>
        <taxon>asterids</taxon>
        <taxon>lamiids</taxon>
        <taxon>Boraginales</taxon>
        <taxon>Boraginaceae</taxon>
        <taxon>Boraginoideae</taxon>
        <taxon>Lithospermeae</taxon>
        <taxon>Lithospermum</taxon>
    </lineage>
</organism>
<evidence type="ECO:0000313" key="2">
    <source>
        <dbReference type="Proteomes" id="UP001454036"/>
    </source>
</evidence>
<protein>
    <submittedName>
        <fullName evidence="1">Uncharacterized protein</fullName>
    </submittedName>
</protein>
<evidence type="ECO:0000313" key="1">
    <source>
        <dbReference type="EMBL" id="GAA0164056.1"/>
    </source>
</evidence>
<dbReference type="Proteomes" id="UP001454036">
    <property type="component" value="Unassembled WGS sequence"/>
</dbReference>
<gene>
    <name evidence="1" type="ORF">LIER_19781</name>
</gene>
<dbReference type="EMBL" id="BAABME010004940">
    <property type="protein sequence ID" value="GAA0164056.1"/>
    <property type="molecule type" value="Genomic_DNA"/>
</dbReference>